<sequence>MRHDEIKWLLVMLKIFKRTDVVTGRYIIGNKRFQDAVKSAVKIIEKSIELDEKDFKIIMDFSEEVENIAKKESWQNRIKLVSETLKMNWREIEKALTGVKTKKD</sequence>
<organism evidence="1 2">
    <name type="scientific">Candidatus Wolfebacteria bacterium CG10_big_fil_rev_8_21_14_0_10_31_9</name>
    <dbReference type="NCBI Taxonomy" id="1975070"/>
    <lineage>
        <taxon>Bacteria</taxon>
        <taxon>Candidatus Wolfeibacteriota</taxon>
    </lineage>
</organism>
<protein>
    <submittedName>
        <fullName evidence="1">Uncharacterized protein</fullName>
    </submittedName>
</protein>
<gene>
    <name evidence="1" type="ORF">COV23_01640</name>
</gene>
<evidence type="ECO:0000313" key="2">
    <source>
        <dbReference type="Proteomes" id="UP000231602"/>
    </source>
</evidence>
<accession>A0A2H0RC88</accession>
<dbReference type="EMBL" id="PCXV01000027">
    <property type="protein sequence ID" value="PIR44093.1"/>
    <property type="molecule type" value="Genomic_DNA"/>
</dbReference>
<reference evidence="1 2" key="1">
    <citation type="submission" date="2017-09" db="EMBL/GenBank/DDBJ databases">
        <title>Depth-based differentiation of microbial function through sediment-hosted aquifers and enrichment of novel symbionts in the deep terrestrial subsurface.</title>
        <authorList>
            <person name="Probst A.J."/>
            <person name="Ladd B."/>
            <person name="Jarett J.K."/>
            <person name="Geller-Mcgrath D.E."/>
            <person name="Sieber C.M."/>
            <person name="Emerson J.B."/>
            <person name="Anantharaman K."/>
            <person name="Thomas B.C."/>
            <person name="Malmstrom R."/>
            <person name="Stieglmeier M."/>
            <person name="Klingl A."/>
            <person name="Woyke T."/>
            <person name="Ryan C.M."/>
            <person name="Banfield J.F."/>
        </authorList>
    </citation>
    <scope>NUCLEOTIDE SEQUENCE [LARGE SCALE GENOMIC DNA]</scope>
    <source>
        <strain evidence="1">CG10_big_fil_rev_8_21_14_0_10_31_9</strain>
    </source>
</reference>
<name>A0A2H0RC88_9BACT</name>
<proteinExistence type="predicted"/>
<comment type="caution">
    <text evidence="1">The sequence shown here is derived from an EMBL/GenBank/DDBJ whole genome shotgun (WGS) entry which is preliminary data.</text>
</comment>
<dbReference type="Proteomes" id="UP000231602">
    <property type="component" value="Unassembled WGS sequence"/>
</dbReference>
<evidence type="ECO:0000313" key="1">
    <source>
        <dbReference type="EMBL" id="PIR44093.1"/>
    </source>
</evidence>
<dbReference type="AlphaFoldDB" id="A0A2H0RC88"/>